<evidence type="ECO:0000313" key="2">
    <source>
        <dbReference type="EMBL" id="PHQ53076.1"/>
    </source>
</evidence>
<keyword evidence="3" id="KW-1185">Reference proteome</keyword>
<name>A0A2G1XPD0_STRCJ</name>
<dbReference type="Proteomes" id="UP000222531">
    <property type="component" value="Unassembled WGS sequence"/>
</dbReference>
<organism evidence="2 3">
    <name type="scientific">Streptomyces cinnamoneus</name>
    <name type="common">Streptoverticillium cinnamoneum</name>
    <dbReference type="NCBI Taxonomy" id="53446"/>
    <lineage>
        <taxon>Bacteria</taxon>
        <taxon>Bacillati</taxon>
        <taxon>Actinomycetota</taxon>
        <taxon>Actinomycetes</taxon>
        <taxon>Kitasatosporales</taxon>
        <taxon>Streptomycetaceae</taxon>
        <taxon>Streptomyces</taxon>
        <taxon>Streptomyces cinnamoneus group</taxon>
    </lineage>
</organism>
<reference evidence="2 3" key="1">
    <citation type="journal article" date="2017" name="Biochemistry">
        <title>Identification of the Biosynthetic Pathway for the Antibiotic Bicyclomycin.</title>
        <authorList>
            <person name="Patteson J."/>
            <person name="Cai W."/>
            <person name="Johnson R.A."/>
            <person name="Santa Maria K."/>
            <person name="Li B."/>
        </authorList>
    </citation>
    <scope>NUCLEOTIDE SEQUENCE [LARGE SCALE GENOMIC DNA]</scope>
    <source>
        <strain evidence="2 3">ATCC 21532</strain>
    </source>
</reference>
<feature type="compositionally biased region" description="Polar residues" evidence="1">
    <location>
        <begin position="22"/>
        <end position="33"/>
    </location>
</feature>
<protein>
    <submittedName>
        <fullName evidence="2">Uncharacterized protein</fullName>
    </submittedName>
</protein>
<evidence type="ECO:0000313" key="3">
    <source>
        <dbReference type="Proteomes" id="UP000222531"/>
    </source>
</evidence>
<gene>
    <name evidence="2" type="ORF">BLA24_03720</name>
</gene>
<comment type="caution">
    <text evidence="2">The sequence shown here is derived from an EMBL/GenBank/DDBJ whole genome shotgun (WGS) entry which is preliminary data.</text>
</comment>
<dbReference type="AlphaFoldDB" id="A0A2G1XPD0"/>
<dbReference type="RefSeq" id="WP_099197778.1">
    <property type="nucleotide sequence ID" value="NZ_NHZO01000052.1"/>
</dbReference>
<evidence type="ECO:0000256" key="1">
    <source>
        <dbReference type="SAM" id="MobiDB-lite"/>
    </source>
</evidence>
<proteinExistence type="predicted"/>
<feature type="region of interest" description="Disordered" evidence="1">
    <location>
        <begin position="19"/>
        <end position="73"/>
    </location>
</feature>
<feature type="compositionally biased region" description="Low complexity" evidence="1">
    <location>
        <begin position="34"/>
        <end position="48"/>
    </location>
</feature>
<accession>A0A2G1XPD0</accession>
<sequence>MKGVTAAFVAALLRHVKEGRASTGTSSCGPTATRSRAPTGSAGSSPSTPDKVDPGVVLTEGGWVLGQRDGKTR</sequence>
<dbReference type="EMBL" id="NHZO01000052">
    <property type="protein sequence ID" value="PHQ53076.1"/>
    <property type="molecule type" value="Genomic_DNA"/>
</dbReference>